<gene>
    <name evidence="2" type="ORF">FK530_18725</name>
</gene>
<accession>A0A5C5RY50</accession>
<keyword evidence="3" id="KW-1185">Reference proteome</keyword>
<dbReference type="Pfam" id="PF06259">
    <property type="entry name" value="Abhydrolase_8"/>
    <property type="match status" value="1"/>
</dbReference>
<evidence type="ECO:0000313" key="2">
    <source>
        <dbReference type="EMBL" id="TWS27360.1"/>
    </source>
</evidence>
<dbReference type="AlphaFoldDB" id="A0A5C5RY50"/>
<dbReference type="Proteomes" id="UP000319375">
    <property type="component" value="Unassembled WGS sequence"/>
</dbReference>
<dbReference type="InterPro" id="IPR029058">
    <property type="entry name" value="AB_hydrolase_fold"/>
</dbReference>
<name>A0A5C5RY50_9ACTN</name>
<organism evidence="2 3">
    <name type="scientific">Tsukamurella conjunctivitidis</name>
    <dbReference type="NCBI Taxonomy" id="2592068"/>
    <lineage>
        <taxon>Bacteria</taxon>
        <taxon>Bacillati</taxon>
        <taxon>Actinomycetota</taxon>
        <taxon>Actinomycetes</taxon>
        <taxon>Mycobacteriales</taxon>
        <taxon>Tsukamurellaceae</taxon>
        <taxon>Tsukamurella</taxon>
    </lineage>
</organism>
<dbReference type="InterPro" id="IPR010427">
    <property type="entry name" value="DUF1023"/>
</dbReference>
<dbReference type="Gene3D" id="3.40.50.1820">
    <property type="entry name" value="alpha/beta hydrolase"/>
    <property type="match status" value="1"/>
</dbReference>
<dbReference type="OrthoDB" id="5969911at2"/>
<dbReference type="SUPFAM" id="SSF53474">
    <property type="entry name" value="alpha/beta-Hydrolases"/>
    <property type="match status" value="1"/>
</dbReference>
<proteinExistence type="predicted"/>
<feature type="domain" description="DUF1023" evidence="1">
    <location>
        <begin position="137"/>
        <end position="303"/>
    </location>
</feature>
<sequence length="373" mass="37625">MVVIDETAWRGTPAAAYAGWASRQDAAAAALAVALAAAEREILAGGGGLAERLAAIDLPAAVGAPSMPVRRTASRDRENRRRLAADLAFLRERGRRRDHAEDARLAALGALEARIVALEAGGETVQLVAYESGAFAGDGIAVVAIGDLDAAQNVGVVVPGMGTTLGSVTAVLGNAENLLAEARRADPSRTVATVAWIGYDAPSGWGSAKVLGRSAATHGAAALQRDLREIDALVEDRRVVVFGHSYGSTTVATAGADGALAGTVDAMVLLGSPGAGPVRSAAELGIPVYVARDPADPIPQVARTDGAARLARLFGIYVGLGTDPAAPSFGATALPAGERALPTAGAHSGYFAEGSPSLRAFAEVLMGGGGDAR</sequence>
<reference evidence="2 3" key="1">
    <citation type="submission" date="2019-06" db="EMBL/GenBank/DDBJ databases">
        <title>Tsukamurella conjunctivitidis sp. nov., Tsukamurella assacharolytica sp. nov. and Tsukamurella sputae sp. nov. isolated from patients with conjunctivitis, bacteraemia (lymphoma) and respiratory infection (sputum) in Hong Kong.</title>
        <authorList>
            <person name="Teng J.L.L."/>
            <person name="Lee H.H."/>
            <person name="Fong J.Y.H."/>
            <person name="Fok K.M.N."/>
            <person name="Lau S.K.P."/>
            <person name="Woo P.C.Y."/>
        </authorList>
    </citation>
    <scope>NUCLEOTIDE SEQUENCE [LARGE SCALE GENOMIC DNA]</scope>
    <source>
        <strain evidence="2 3">HKU72</strain>
    </source>
</reference>
<protein>
    <recommendedName>
        <fullName evidence="1">DUF1023 domain-containing protein</fullName>
    </recommendedName>
</protein>
<dbReference type="RefSeq" id="WP_146488498.1">
    <property type="nucleotide sequence ID" value="NZ_VIGX01000014.1"/>
</dbReference>
<comment type="caution">
    <text evidence="2">The sequence shown here is derived from an EMBL/GenBank/DDBJ whole genome shotgun (WGS) entry which is preliminary data.</text>
</comment>
<evidence type="ECO:0000259" key="1">
    <source>
        <dbReference type="Pfam" id="PF06259"/>
    </source>
</evidence>
<dbReference type="EMBL" id="VIGX01000014">
    <property type="protein sequence ID" value="TWS27360.1"/>
    <property type="molecule type" value="Genomic_DNA"/>
</dbReference>
<evidence type="ECO:0000313" key="3">
    <source>
        <dbReference type="Proteomes" id="UP000319375"/>
    </source>
</evidence>